<dbReference type="EMBL" id="QGKU01000039">
    <property type="protein sequence ID" value="PWR02205.1"/>
    <property type="molecule type" value="Genomic_DNA"/>
</dbReference>
<reference evidence="2 3" key="1">
    <citation type="submission" date="2018-05" db="EMBL/GenBank/DDBJ databases">
        <title>Rhodobacteraceae gen. nov., sp. nov. isolated from sea water.</title>
        <authorList>
            <person name="Ren Y."/>
        </authorList>
    </citation>
    <scope>NUCLEOTIDE SEQUENCE [LARGE SCALE GENOMIC DNA]</scope>
    <source>
        <strain evidence="2 3">TG-679</strain>
    </source>
</reference>
<dbReference type="Proteomes" id="UP000245680">
    <property type="component" value="Unassembled WGS sequence"/>
</dbReference>
<organism evidence="2 3">
    <name type="scientific">Meridianimarinicoccus roseus</name>
    <dbReference type="NCBI Taxonomy" id="2072018"/>
    <lineage>
        <taxon>Bacteria</taxon>
        <taxon>Pseudomonadati</taxon>
        <taxon>Pseudomonadota</taxon>
        <taxon>Alphaproteobacteria</taxon>
        <taxon>Rhodobacterales</taxon>
        <taxon>Paracoccaceae</taxon>
        <taxon>Meridianimarinicoccus</taxon>
    </lineage>
</organism>
<dbReference type="OrthoDB" id="9844419at2"/>
<evidence type="ECO:0000313" key="2">
    <source>
        <dbReference type="EMBL" id="PWR02205.1"/>
    </source>
</evidence>
<keyword evidence="1" id="KW-0472">Membrane</keyword>
<proteinExistence type="predicted"/>
<comment type="caution">
    <text evidence="2">The sequence shown here is derived from an EMBL/GenBank/DDBJ whole genome shotgun (WGS) entry which is preliminary data.</text>
</comment>
<sequence length="230" mass="25162">MTHDNELEIRVLKRVLDWHESPANAPRRLDLSWQDALDFFEIPTASGDEAGADAAWTTLYDALDAMIADGRLLGTLYVNRVRDLRPGYRGAMDLQADEAARLKAERDTLDTLASRLAAERDALDAARASLDVQQENAAATRQHLEQKAQILDTRDAALAATQADLDERQAHFERDRAIARRDLEGERAAAEAEMRAARGWRFAGILALVIALGLVVAIAAGQGLILPGDG</sequence>
<accession>A0A2V2LAB4</accession>
<dbReference type="AlphaFoldDB" id="A0A2V2LAB4"/>
<name>A0A2V2LAB4_9RHOB</name>
<keyword evidence="1" id="KW-0812">Transmembrane</keyword>
<dbReference type="RefSeq" id="WP_109812158.1">
    <property type="nucleotide sequence ID" value="NZ_QGKU01000039.1"/>
</dbReference>
<evidence type="ECO:0000256" key="1">
    <source>
        <dbReference type="SAM" id="Phobius"/>
    </source>
</evidence>
<gene>
    <name evidence="2" type="ORF">DKT77_13145</name>
</gene>
<evidence type="ECO:0000313" key="3">
    <source>
        <dbReference type="Proteomes" id="UP000245680"/>
    </source>
</evidence>
<keyword evidence="1" id="KW-1133">Transmembrane helix</keyword>
<keyword evidence="3" id="KW-1185">Reference proteome</keyword>
<feature type="transmembrane region" description="Helical" evidence="1">
    <location>
        <begin position="202"/>
        <end position="225"/>
    </location>
</feature>
<protein>
    <submittedName>
        <fullName evidence="2">Uncharacterized protein</fullName>
    </submittedName>
</protein>